<proteinExistence type="inferred from homology"/>
<feature type="coiled-coil region" evidence="2">
    <location>
        <begin position="101"/>
        <end position="152"/>
    </location>
</feature>
<feature type="domain" description="Multidrug resistance protein MdtA-like barrel-sandwich hybrid" evidence="4">
    <location>
        <begin position="61"/>
        <end position="182"/>
    </location>
</feature>
<dbReference type="GO" id="GO:1990281">
    <property type="term" value="C:efflux pump complex"/>
    <property type="evidence" value="ECO:0007669"/>
    <property type="project" value="TreeGrafter"/>
</dbReference>
<dbReference type="GO" id="GO:0015562">
    <property type="term" value="F:efflux transmembrane transporter activity"/>
    <property type="evidence" value="ECO:0007669"/>
    <property type="project" value="TreeGrafter"/>
</dbReference>
<keyword evidence="3" id="KW-0732">Signal</keyword>
<organism evidence="6 7">
    <name type="scientific">Pseudoalteromonas rubra</name>
    <dbReference type="NCBI Taxonomy" id="43658"/>
    <lineage>
        <taxon>Bacteria</taxon>
        <taxon>Pseudomonadati</taxon>
        <taxon>Pseudomonadota</taxon>
        <taxon>Gammaproteobacteria</taxon>
        <taxon>Alteromonadales</taxon>
        <taxon>Pseudoalteromonadaceae</taxon>
        <taxon>Pseudoalteromonas</taxon>
    </lineage>
</organism>
<dbReference type="Gene3D" id="1.10.287.470">
    <property type="entry name" value="Helix hairpin bin"/>
    <property type="match status" value="1"/>
</dbReference>
<dbReference type="SUPFAM" id="SSF111369">
    <property type="entry name" value="HlyD-like secretion proteins"/>
    <property type="match status" value="1"/>
</dbReference>
<keyword evidence="2" id="KW-0175">Coiled coil</keyword>
<dbReference type="Pfam" id="PF25917">
    <property type="entry name" value="BSH_RND"/>
    <property type="match status" value="1"/>
</dbReference>
<sequence>MIRKHTFLLAVVMATVLSACSEPQTTAEKAPHLRPVRTIELSVNNFGPLQEFPAVVDAASTADLSFKVSGELTHLSVKQGQEVTQGDVIAKIDDTDYKLAVEEAQAAFEKAEADFKRGEQLIVTGTISQSDYDLLKSQFASAKTKLANARNNLNYTQLRASFSGIVARTHVEQFEEVQAKQVVATLQDIEHINLKVNVPESIMIHVSKETPKQVFAEFAAIEGKRFELTFVEVSTQADEVTKTYEVTLGMLPPPGYNILPGMTAKVMASAPSEALSRLYLPLSTVLKDENGHYVWTVTSLGDGKGKVTKTPVQIGEVSSLGFPVISGVTAGAHVVTAGMSKVTDQQVVKFQGGRE</sequence>
<dbReference type="InterPro" id="IPR006143">
    <property type="entry name" value="RND_pump_MFP"/>
</dbReference>
<evidence type="ECO:0000313" key="7">
    <source>
        <dbReference type="Proteomes" id="UP000036850"/>
    </source>
</evidence>
<reference evidence="7" key="1">
    <citation type="submission" date="2015-07" db="EMBL/GenBank/DDBJ databases">
        <title>Draft genome sequence of a Pseudoalteromonas rubra strain, OCN096, isolated from Kaneohe Bay, Oahu, Hawaii.</title>
        <authorList>
            <person name="Beurmann S."/>
            <person name="Ushijima B."/>
            <person name="Belcaid M."/>
            <person name="Callahan S.M."/>
            <person name="Aeby G.S."/>
        </authorList>
    </citation>
    <scope>NUCLEOTIDE SEQUENCE [LARGE SCALE GENOMIC DNA]</scope>
    <source>
        <strain evidence="7">OCN096</strain>
    </source>
</reference>
<dbReference type="Proteomes" id="UP000036850">
    <property type="component" value="Unassembled WGS sequence"/>
</dbReference>
<dbReference type="Gene3D" id="2.40.30.170">
    <property type="match status" value="1"/>
</dbReference>
<evidence type="ECO:0000313" key="6">
    <source>
        <dbReference type="EMBL" id="KNC66095.1"/>
    </source>
</evidence>
<dbReference type="PATRIC" id="fig|43658.6.peg.2677"/>
<dbReference type="EMBL" id="LFZX01000188">
    <property type="protein sequence ID" value="KNC66095.1"/>
    <property type="molecule type" value="Genomic_DNA"/>
</dbReference>
<dbReference type="Gene3D" id="2.40.420.20">
    <property type="match status" value="1"/>
</dbReference>
<comment type="caution">
    <text evidence="6">The sequence shown here is derived from an EMBL/GenBank/DDBJ whole genome shotgun (WGS) entry which is preliminary data.</text>
</comment>
<feature type="domain" description="CusB-like beta-barrel" evidence="5">
    <location>
        <begin position="194"/>
        <end position="270"/>
    </location>
</feature>
<dbReference type="PANTHER" id="PTHR30469">
    <property type="entry name" value="MULTIDRUG RESISTANCE PROTEIN MDTA"/>
    <property type="match status" value="1"/>
</dbReference>
<dbReference type="PROSITE" id="PS51257">
    <property type="entry name" value="PROKAR_LIPOPROTEIN"/>
    <property type="match status" value="1"/>
</dbReference>
<dbReference type="InterPro" id="IPR058792">
    <property type="entry name" value="Beta-barrel_RND_2"/>
</dbReference>
<feature type="signal peptide" evidence="3">
    <location>
        <begin position="1"/>
        <end position="21"/>
    </location>
</feature>
<dbReference type="InterPro" id="IPR058625">
    <property type="entry name" value="MdtA-like_BSH"/>
</dbReference>
<dbReference type="AlphaFoldDB" id="A0A0L0EP01"/>
<dbReference type="Gene3D" id="2.40.50.100">
    <property type="match status" value="1"/>
</dbReference>
<protein>
    <submittedName>
        <fullName evidence="6">RND transporter</fullName>
    </submittedName>
</protein>
<evidence type="ECO:0000256" key="2">
    <source>
        <dbReference type="SAM" id="Coils"/>
    </source>
</evidence>
<evidence type="ECO:0000256" key="1">
    <source>
        <dbReference type="ARBA" id="ARBA00009477"/>
    </source>
</evidence>
<dbReference type="PANTHER" id="PTHR30469:SF20">
    <property type="entry name" value="EFFLUX RND TRANSPORTER PERIPLASMIC ADAPTOR SUBUNIT"/>
    <property type="match status" value="1"/>
</dbReference>
<feature type="chain" id="PRO_5005538180" evidence="3">
    <location>
        <begin position="22"/>
        <end position="355"/>
    </location>
</feature>
<gene>
    <name evidence="6" type="ORF">AC626_19135</name>
</gene>
<name>A0A0L0EP01_9GAMM</name>
<accession>A0A0L0EP01</accession>
<evidence type="ECO:0000259" key="5">
    <source>
        <dbReference type="Pfam" id="PF25954"/>
    </source>
</evidence>
<evidence type="ECO:0000256" key="3">
    <source>
        <dbReference type="SAM" id="SignalP"/>
    </source>
</evidence>
<dbReference type="NCBIfam" id="TIGR01730">
    <property type="entry name" value="RND_mfp"/>
    <property type="match status" value="1"/>
</dbReference>
<dbReference type="Pfam" id="PF25954">
    <property type="entry name" value="Beta-barrel_RND_2"/>
    <property type="match status" value="1"/>
</dbReference>
<evidence type="ECO:0000259" key="4">
    <source>
        <dbReference type="Pfam" id="PF25917"/>
    </source>
</evidence>
<comment type="similarity">
    <text evidence="1">Belongs to the membrane fusion protein (MFP) (TC 8.A.1) family.</text>
</comment>